<evidence type="ECO:0000256" key="1">
    <source>
        <dbReference type="SAM" id="Phobius"/>
    </source>
</evidence>
<dbReference type="OrthoDB" id="2679375at2759"/>
<feature type="transmembrane region" description="Helical" evidence="1">
    <location>
        <begin position="126"/>
        <end position="155"/>
    </location>
</feature>
<keyword evidence="1" id="KW-0472">Membrane</keyword>
<feature type="transmembrane region" description="Helical" evidence="1">
    <location>
        <begin position="20"/>
        <end position="39"/>
    </location>
</feature>
<feature type="transmembrane region" description="Helical" evidence="1">
    <location>
        <begin position="60"/>
        <end position="81"/>
    </location>
</feature>
<dbReference type="AlphaFoldDB" id="A0A0C9TK84"/>
<reference evidence="3 4" key="1">
    <citation type="submission" date="2014-06" db="EMBL/GenBank/DDBJ databases">
        <authorList>
            <consortium name="DOE Joint Genome Institute"/>
            <person name="Kuo A."/>
            <person name="Kohler A."/>
            <person name="Nagy L.G."/>
            <person name="Floudas D."/>
            <person name="Copeland A."/>
            <person name="Barry K.W."/>
            <person name="Cichocki N."/>
            <person name="Veneault-Fourrey C."/>
            <person name="LaButti K."/>
            <person name="Lindquist E.A."/>
            <person name="Lipzen A."/>
            <person name="Lundell T."/>
            <person name="Morin E."/>
            <person name="Murat C."/>
            <person name="Sun H."/>
            <person name="Tunlid A."/>
            <person name="Henrissat B."/>
            <person name="Grigoriev I.V."/>
            <person name="Hibbett D.S."/>
            <person name="Martin F."/>
            <person name="Nordberg H.P."/>
            <person name="Cantor M.N."/>
            <person name="Hua S.X."/>
        </authorList>
    </citation>
    <scope>NUCLEOTIDE SEQUENCE [LARGE SCALE GENOMIC DNA]</scope>
    <source>
        <strain evidence="3 4">ATCC 200175</strain>
    </source>
</reference>
<dbReference type="EMBL" id="KN819387">
    <property type="protein sequence ID" value="KIJ11093.1"/>
    <property type="molecule type" value="Genomic_DNA"/>
</dbReference>
<dbReference type="HOGENOM" id="CLU_089392_0_0_1"/>
<gene>
    <name evidence="3" type="ORF">PAXINDRAFT_15995</name>
</gene>
<keyword evidence="1" id="KW-0812">Transmembrane</keyword>
<evidence type="ECO:0000259" key="2">
    <source>
        <dbReference type="Pfam" id="PF20151"/>
    </source>
</evidence>
<organism evidence="3 4">
    <name type="scientific">Paxillus involutus ATCC 200175</name>
    <dbReference type="NCBI Taxonomy" id="664439"/>
    <lineage>
        <taxon>Eukaryota</taxon>
        <taxon>Fungi</taxon>
        <taxon>Dikarya</taxon>
        <taxon>Basidiomycota</taxon>
        <taxon>Agaricomycotina</taxon>
        <taxon>Agaricomycetes</taxon>
        <taxon>Agaricomycetidae</taxon>
        <taxon>Boletales</taxon>
        <taxon>Paxilineae</taxon>
        <taxon>Paxillaceae</taxon>
        <taxon>Paxillus</taxon>
    </lineage>
</organism>
<keyword evidence="1" id="KW-1133">Transmembrane helix</keyword>
<accession>A0A0C9TK84</accession>
<dbReference type="Proteomes" id="UP000053647">
    <property type="component" value="Unassembled WGS sequence"/>
</dbReference>
<proteinExistence type="predicted"/>
<feature type="transmembrane region" description="Helical" evidence="1">
    <location>
        <begin position="93"/>
        <end position="114"/>
    </location>
</feature>
<evidence type="ECO:0000313" key="4">
    <source>
        <dbReference type="Proteomes" id="UP000053647"/>
    </source>
</evidence>
<name>A0A0C9TK84_PAXIN</name>
<evidence type="ECO:0000313" key="3">
    <source>
        <dbReference type="EMBL" id="KIJ11093.1"/>
    </source>
</evidence>
<protein>
    <recommendedName>
        <fullName evidence="2">DUF6533 domain-containing protein</fullName>
    </recommendedName>
</protein>
<keyword evidence="4" id="KW-1185">Reference proteome</keyword>
<dbReference type="Pfam" id="PF20151">
    <property type="entry name" value="DUF6533"/>
    <property type="match status" value="1"/>
</dbReference>
<reference evidence="4" key="2">
    <citation type="submission" date="2015-01" db="EMBL/GenBank/DDBJ databases">
        <title>Evolutionary Origins and Diversification of the Mycorrhizal Mutualists.</title>
        <authorList>
            <consortium name="DOE Joint Genome Institute"/>
            <consortium name="Mycorrhizal Genomics Consortium"/>
            <person name="Kohler A."/>
            <person name="Kuo A."/>
            <person name="Nagy L.G."/>
            <person name="Floudas D."/>
            <person name="Copeland A."/>
            <person name="Barry K.W."/>
            <person name="Cichocki N."/>
            <person name="Veneault-Fourrey C."/>
            <person name="LaButti K."/>
            <person name="Lindquist E.A."/>
            <person name="Lipzen A."/>
            <person name="Lundell T."/>
            <person name="Morin E."/>
            <person name="Murat C."/>
            <person name="Riley R."/>
            <person name="Ohm R."/>
            <person name="Sun H."/>
            <person name="Tunlid A."/>
            <person name="Henrissat B."/>
            <person name="Grigoriev I.V."/>
            <person name="Hibbett D.S."/>
            <person name="Martin F."/>
        </authorList>
    </citation>
    <scope>NUCLEOTIDE SEQUENCE [LARGE SCALE GENOMIC DNA]</scope>
    <source>
        <strain evidence="4">ATCC 200175</strain>
    </source>
</reference>
<feature type="domain" description="DUF6533" evidence="2">
    <location>
        <begin position="26"/>
        <end position="70"/>
    </location>
</feature>
<dbReference type="InterPro" id="IPR045340">
    <property type="entry name" value="DUF6533"/>
</dbReference>
<sequence length="201" mass="22694">MSMNPPPPSTSNTPSLPPSAFLNLNYGTVSILVIWLYEYTITLDDKITFLRDSRWSIVKIIYSVCRYLMFPFVIANTSYSLQQGLAVKECRSYFQFNLFAGTTIIICAELMFLVRTYALWHRSRTALIIILVNFTAFFIPIFVILVLCISAVMMIPASNSGITSCEDVSQLQAIVWAYILFVIGETGTCKELSLRRPIALS</sequence>